<evidence type="ECO:0000313" key="1">
    <source>
        <dbReference type="EMBL" id="KAL2798155.1"/>
    </source>
</evidence>
<proteinExistence type="predicted"/>
<keyword evidence="2" id="KW-1185">Reference proteome</keyword>
<evidence type="ECO:0008006" key="3">
    <source>
        <dbReference type="Google" id="ProtNLM"/>
    </source>
</evidence>
<comment type="caution">
    <text evidence="1">The sequence shown here is derived from an EMBL/GenBank/DDBJ whole genome shotgun (WGS) entry which is preliminary data.</text>
</comment>
<evidence type="ECO:0000313" key="2">
    <source>
        <dbReference type="Proteomes" id="UP001610563"/>
    </source>
</evidence>
<protein>
    <recommendedName>
        <fullName evidence="3">Secreted protein</fullName>
    </recommendedName>
</protein>
<organism evidence="1 2">
    <name type="scientific">Aspergillus keveii</name>
    <dbReference type="NCBI Taxonomy" id="714993"/>
    <lineage>
        <taxon>Eukaryota</taxon>
        <taxon>Fungi</taxon>
        <taxon>Dikarya</taxon>
        <taxon>Ascomycota</taxon>
        <taxon>Pezizomycotina</taxon>
        <taxon>Eurotiomycetes</taxon>
        <taxon>Eurotiomycetidae</taxon>
        <taxon>Eurotiales</taxon>
        <taxon>Aspergillaceae</taxon>
        <taxon>Aspergillus</taxon>
        <taxon>Aspergillus subgen. Nidulantes</taxon>
    </lineage>
</organism>
<gene>
    <name evidence="1" type="ORF">BJX66DRAFT_296597</name>
</gene>
<dbReference type="Proteomes" id="UP001610563">
    <property type="component" value="Unassembled WGS sequence"/>
</dbReference>
<dbReference type="EMBL" id="JBFTWV010000015">
    <property type="protein sequence ID" value="KAL2798155.1"/>
    <property type="molecule type" value="Genomic_DNA"/>
</dbReference>
<sequence>MHACASFKAIWCLCYHSEAGSADRLFLASKLCHLLGWSAEPGKEGRVDCVYECMSRVVVYVIVARPAVQTYCF</sequence>
<accession>A0ABR4GGI1</accession>
<reference evidence="1 2" key="1">
    <citation type="submission" date="2024-07" db="EMBL/GenBank/DDBJ databases">
        <title>Section-level genome sequencing and comparative genomics of Aspergillus sections Usti and Cavernicolus.</title>
        <authorList>
            <consortium name="Lawrence Berkeley National Laboratory"/>
            <person name="Nybo J.L."/>
            <person name="Vesth T.C."/>
            <person name="Theobald S."/>
            <person name="Frisvad J.C."/>
            <person name="Larsen T.O."/>
            <person name="Kjaerboelling I."/>
            <person name="Rothschild-Mancinelli K."/>
            <person name="Lyhne E.K."/>
            <person name="Kogle M.E."/>
            <person name="Barry K."/>
            <person name="Clum A."/>
            <person name="Na H."/>
            <person name="Ledsgaard L."/>
            <person name="Lin J."/>
            <person name="Lipzen A."/>
            <person name="Kuo A."/>
            <person name="Riley R."/>
            <person name="Mondo S."/>
            <person name="Labutti K."/>
            <person name="Haridas S."/>
            <person name="Pangalinan J."/>
            <person name="Salamov A.A."/>
            <person name="Simmons B.A."/>
            <person name="Magnuson J.K."/>
            <person name="Chen J."/>
            <person name="Drula E."/>
            <person name="Henrissat B."/>
            <person name="Wiebenga A."/>
            <person name="Lubbers R.J."/>
            <person name="Gomes A.C."/>
            <person name="Makela M.R."/>
            <person name="Stajich J."/>
            <person name="Grigoriev I.V."/>
            <person name="Mortensen U.H."/>
            <person name="De Vries R.P."/>
            <person name="Baker S.E."/>
            <person name="Andersen M.R."/>
        </authorList>
    </citation>
    <scope>NUCLEOTIDE SEQUENCE [LARGE SCALE GENOMIC DNA]</scope>
    <source>
        <strain evidence="1 2">CBS 209.92</strain>
    </source>
</reference>
<name>A0ABR4GGI1_9EURO</name>